<organism evidence="2 3">
    <name type="scientific">Klebsiella phage KP179</name>
    <dbReference type="NCBI Taxonomy" id="2315700"/>
    <lineage>
        <taxon>Viruses</taxon>
        <taxon>Duplodnaviria</taxon>
        <taxon>Heunggongvirae</taxon>
        <taxon>Uroviricota</taxon>
        <taxon>Caudoviricetes</taxon>
        <taxon>Pantevenvirales</taxon>
        <taxon>Straboviridae</taxon>
        <taxon>Tevenvirinae</taxon>
        <taxon>Jiaodavirus</taxon>
        <taxon>Jiaodavirus kp179</taxon>
    </lineage>
</organism>
<evidence type="ECO:0000313" key="2">
    <source>
        <dbReference type="EMBL" id="AYD80749.1"/>
    </source>
</evidence>
<sequence length="194" mass="21348">MKFKDFLTEEELFEAAPGRMTKSKWRDALVLVPRGERHDFSKFAASVEKIYGIGISDPKDYAKVAAAFESLGGKVTTPARGASPAQAPAAKPAPVKAKPKNIPGLKISGDHGDIIGSGELFKAIDKALPLVRDNGPLYKAVQFYFDNLWKYRESQGTKPSARETQHIGEVKTLLAKLNHHLVELSRQTELSYNV</sequence>
<dbReference type="Proteomes" id="UP000268334">
    <property type="component" value="Segment"/>
</dbReference>
<keyword evidence="3" id="KW-1185">Reference proteome</keyword>
<reference evidence="3" key="1">
    <citation type="submission" date="2018-08" db="EMBL/GenBank/DDBJ databases">
        <authorList>
            <person name="Kozlova Y.N."/>
            <person name="Morozova V.V."/>
            <person name="Tikunov A.Y."/>
            <person name="Klopotova M.R."/>
            <person name="Fofanov M.V."/>
            <person name="Tikunova N.V."/>
        </authorList>
    </citation>
    <scope>NUCLEOTIDE SEQUENCE [LARGE SCALE GENOMIC DNA]</scope>
</reference>
<name>A0A386K6N1_9CAUD</name>
<dbReference type="KEGG" id="vg:65116221"/>
<dbReference type="EMBL" id="MH729874">
    <property type="protein sequence ID" value="AYD80749.1"/>
    <property type="molecule type" value="Genomic_DNA"/>
</dbReference>
<dbReference type="GeneID" id="65116221"/>
<feature type="compositionally biased region" description="Low complexity" evidence="1">
    <location>
        <begin position="78"/>
        <end position="100"/>
    </location>
</feature>
<proteinExistence type="predicted"/>
<evidence type="ECO:0000256" key="1">
    <source>
        <dbReference type="SAM" id="MobiDB-lite"/>
    </source>
</evidence>
<protein>
    <submittedName>
        <fullName evidence="2">Uncharacterized protein</fullName>
    </submittedName>
</protein>
<accession>A0A386K6N1</accession>
<evidence type="ECO:0000313" key="3">
    <source>
        <dbReference type="Proteomes" id="UP000268334"/>
    </source>
</evidence>
<dbReference type="RefSeq" id="YP_010098547.1">
    <property type="nucleotide sequence ID" value="NC_055768.1"/>
</dbReference>
<feature type="region of interest" description="Disordered" evidence="1">
    <location>
        <begin position="77"/>
        <end position="100"/>
    </location>
</feature>